<proteinExistence type="predicted"/>
<name>A0ABN9XNR8_9DINO</name>
<evidence type="ECO:0000313" key="3">
    <source>
        <dbReference type="Proteomes" id="UP001189429"/>
    </source>
</evidence>
<dbReference type="EMBL" id="CAUYUJ010020699">
    <property type="protein sequence ID" value="CAK0899944.1"/>
    <property type="molecule type" value="Genomic_DNA"/>
</dbReference>
<feature type="compositionally biased region" description="Low complexity" evidence="1">
    <location>
        <begin position="498"/>
        <end position="510"/>
    </location>
</feature>
<sequence>ESCLALVDGFLDHQVDGGLGLLQAQTGSLGGGPCGHLCGLPPALDRSDVYDNALAAIYYVKRGRLEEARRILDVFTSLLYPGDLRPSSTFPGQRGGIQFPGTVYHGLPSGRPLTLLAAAYRSTMKARAGQYWGVEVMDGAVDTGNNAWAALAFAHYAAAAGAKSRPEARCYAAVARDVLAALANASVCGDSLGGYLGRLPPFPANYRSTEHNLDVAALARALGDAAVSAHAERFVRQMHARRPDYPRAYATGTGKSSPGERCGSSVPASAPVAADAQFWTLLAGADPGGWRAADAVWWALQRPEGPEGSREATQGMWESDADVVGAGNDSVAAPRLNGTRFTNWGTGVQWEVTASATIAMVKSGQQLGGEADPRLARRIDEARNSLYHLLVRYGGVPASVLGGNYEAWRRNLHHSAYPGGSDTGIGWSYFRYLHVASTAWTGLLLLYQADAASPVLEDGTPTRWACRPTRCPTAAPTCPACPRRHGARPEGPPRRAARAVPRSVRGPRAPLASPTRSTDSLRTATRCLGRRRRGRPATRARPRTSLRDKRGPAS</sequence>
<gene>
    <name evidence="2" type="ORF">PCOR1329_LOCUS77360</name>
</gene>
<keyword evidence="3" id="KW-1185">Reference proteome</keyword>
<comment type="caution">
    <text evidence="2">The sequence shown here is derived from an EMBL/GenBank/DDBJ whole genome shotgun (WGS) entry which is preliminary data.</text>
</comment>
<accession>A0ABN9XNR8</accession>
<feature type="non-terminal residue" evidence="2">
    <location>
        <position position="1"/>
    </location>
</feature>
<evidence type="ECO:0000256" key="1">
    <source>
        <dbReference type="SAM" id="MobiDB-lite"/>
    </source>
</evidence>
<dbReference type="Proteomes" id="UP001189429">
    <property type="component" value="Unassembled WGS sequence"/>
</dbReference>
<evidence type="ECO:0008006" key="4">
    <source>
        <dbReference type="Google" id="ProtNLM"/>
    </source>
</evidence>
<feature type="compositionally biased region" description="Basic residues" evidence="1">
    <location>
        <begin position="528"/>
        <end position="544"/>
    </location>
</feature>
<feature type="region of interest" description="Disordered" evidence="1">
    <location>
        <begin position="245"/>
        <end position="267"/>
    </location>
</feature>
<reference evidence="2" key="1">
    <citation type="submission" date="2023-10" db="EMBL/GenBank/DDBJ databases">
        <authorList>
            <person name="Chen Y."/>
            <person name="Shah S."/>
            <person name="Dougan E. K."/>
            <person name="Thang M."/>
            <person name="Chan C."/>
        </authorList>
    </citation>
    <scope>NUCLEOTIDE SEQUENCE [LARGE SCALE GENOMIC DNA]</scope>
</reference>
<feature type="region of interest" description="Disordered" evidence="1">
    <location>
        <begin position="482"/>
        <end position="554"/>
    </location>
</feature>
<evidence type="ECO:0000313" key="2">
    <source>
        <dbReference type="EMBL" id="CAK0899944.1"/>
    </source>
</evidence>
<protein>
    <recommendedName>
        <fullName evidence="4">Glucan 1,4-alpha-glucosidase</fullName>
    </recommendedName>
</protein>
<organism evidence="2 3">
    <name type="scientific">Prorocentrum cordatum</name>
    <dbReference type="NCBI Taxonomy" id="2364126"/>
    <lineage>
        <taxon>Eukaryota</taxon>
        <taxon>Sar</taxon>
        <taxon>Alveolata</taxon>
        <taxon>Dinophyceae</taxon>
        <taxon>Prorocentrales</taxon>
        <taxon>Prorocentraceae</taxon>
        <taxon>Prorocentrum</taxon>
    </lineage>
</organism>
<feature type="compositionally biased region" description="Basic and acidic residues" evidence="1">
    <location>
        <begin position="545"/>
        <end position="554"/>
    </location>
</feature>